<keyword evidence="1" id="KW-0732">Signal</keyword>
<name>A0A3M4LH37_PSECI</name>
<feature type="chain" id="PRO_5018212485" description="DUF5666 domain-containing protein" evidence="1">
    <location>
        <begin position="24"/>
        <end position="126"/>
    </location>
</feature>
<evidence type="ECO:0000313" key="2">
    <source>
        <dbReference type="EMBL" id="RMQ40813.1"/>
    </source>
</evidence>
<comment type="caution">
    <text evidence="2">The sequence shown here is derived from an EMBL/GenBank/DDBJ whole genome shotgun (WGS) entry which is preliminary data.</text>
</comment>
<protein>
    <recommendedName>
        <fullName evidence="4">DUF5666 domain-containing protein</fullName>
    </recommendedName>
</protein>
<reference evidence="2 3" key="1">
    <citation type="submission" date="2018-08" db="EMBL/GenBank/DDBJ databases">
        <title>Recombination of ecologically and evolutionarily significant loci maintains genetic cohesion in the Pseudomonas syringae species complex.</title>
        <authorList>
            <person name="Dillon M."/>
            <person name="Thakur S."/>
            <person name="Almeida R.N.D."/>
            <person name="Weir B.S."/>
            <person name="Guttman D.S."/>
        </authorList>
    </citation>
    <scope>NUCLEOTIDE SEQUENCE [LARGE SCALE GENOMIC DNA]</scope>
    <source>
        <strain evidence="2 3">ICMP 3353</strain>
    </source>
</reference>
<dbReference type="EMBL" id="RBRE01000091">
    <property type="protein sequence ID" value="RMQ40813.1"/>
    <property type="molecule type" value="Genomic_DNA"/>
</dbReference>
<organism evidence="2 3">
    <name type="scientific">Pseudomonas cichorii</name>
    <dbReference type="NCBI Taxonomy" id="36746"/>
    <lineage>
        <taxon>Bacteria</taxon>
        <taxon>Pseudomonadati</taxon>
        <taxon>Pseudomonadota</taxon>
        <taxon>Gammaproteobacteria</taxon>
        <taxon>Pseudomonadales</taxon>
        <taxon>Pseudomonadaceae</taxon>
        <taxon>Pseudomonas</taxon>
    </lineage>
</organism>
<evidence type="ECO:0000256" key="1">
    <source>
        <dbReference type="SAM" id="SignalP"/>
    </source>
</evidence>
<accession>A0A3M4LH37</accession>
<evidence type="ECO:0000313" key="3">
    <source>
        <dbReference type="Proteomes" id="UP000277236"/>
    </source>
</evidence>
<gene>
    <name evidence="2" type="ORF">ALQ04_00910</name>
</gene>
<dbReference type="AlphaFoldDB" id="A0A3M4LH37"/>
<proteinExistence type="predicted"/>
<evidence type="ECO:0008006" key="4">
    <source>
        <dbReference type="Google" id="ProtNLM"/>
    </source>
</evidence>
<dbReference type="Proteomes" id="UP000277236">
    <property type="component" value="Unassembled WGS sequence"/>
</dbReference>
<feature type="signal peptide" evidence="1">
    <location>
        <begin position="1"/>
        <end position="23"/>
    </location>
</feature>
<sequence>MPMKAVFHCLLVACALFIGQANAHGIPKPQHGGLIEDAGLVAIEMVANGDTVDLYLTDHDQAVSAENVSGVLTITTRHKRVKTDIVAVSGNHLQSKGVSFQSGSRVSALLTLADGETKVSARFKIP</sequence>